<evidence type="ECO:0000313" key="2">
    <source>
        <dbReference type="EMBL" id="OXA52130.1"/>
    </source>
</evidence>
<feature type="transmembrane region" description="Helical" evidence="1">
    <location>
        <begin position="101"/>
        <end position="129"/>
    </location>
</feature>
<keyword evidence="3" id="KW-1185">Reference proteome</keyword>
<dbReference type="AlphaFoldDB" id="A0A226E4D1"/>
<feature type="transmembrane region" description="Helical" evidence="1">
    <location>
        <begin position="33"/>
        <end position="63"/>
    </location>
</feature>
<keyword evidence="1" id="KW-0812">Transmembrane</keyword>
<keyword evidence="1" id="KW-1133">Transmembrane helix</keyword>
<comment type="caution">
    <text evidence="2">The sequence shown here is derived from an EMBL/GenBank/DDBJ whole genome shotgun (WGS) entry which is preliminary data.</text>
</comment>
<evidence type="ECO:0000313" key="3">
    <source>
        <dbReference type="Proteomes" id="UP000198287"/>
    </source>
</evidence>
<feature type="transmembrane region" description="Helical" evidence="1">
    <location>
        <begin position="183"/>
        <end position="208"/>
    </location>
</feature>
<sequence length="231" mass="26063">MIQNLSGSEELVRKRSYSSNFESVMNNKIKHVVLFPFLTQIIGCTSVFLATSTFIISICIFTTHQYSDVGHVEKCHQVFLNASGSHEVLQIARCKVFLEKFISILTTSSIICGIMASIQFVLTAYLLLAENFETFTYRARKWIFLNIGAILVYVICFTAIWTLPTPPSLAGYKVRILAMVKFLPGFSTILMCNLLFGGVLVLIVLLMFRYASKTLETSKLNYSSLFTVHHL</sequence>
<organism evidence="2 3">
    <name type="scientific">Folsomia candida</name>
    <name type="common">Springtail</name>
    <dbReference type="NCBI Taxonomy" id="158441"/>
    <lineage>
        <taxon>Eukaryota</taxon>
        <taxon>Metazoa</taxon>
        <taxon>Ecdysozoa</taxon>
        <taxon>Arthropoda</taxon>
        <taxon>Hexapoda</taxon>
        <taxon>Collembola</taxon>
        <taxon>Entomobryomorpha</taxon>
        <taxon>Isotomoidea</taxon>
        <taxon>Isotomidae</taxon>
        <taxon>Proisotominae</taxon>
        <taxon>Folsomia</taxon>
    </lineage>
</organism>
<evidence type="ECO:0000256" key="1">
    <source>
        <dbReference type="SAM" id="Phobius"/>
    </source>
</evidence>
<accession>A0A226E4D1</accession>
<name>A0A226E4D1_FOLCA</name>
<gene>
    <name evidence="2" type="ORF">Fcan01_13802</name>
</gene>
<proteinExistence type="predicted"/>
<protein>
    <submittedName>
        <fullName evidence="2">Uncharacterized protein</fullName>
    </submittedName>
</protein>
<reference evidence="2 3" key="1">
    <citation type="submission" date="2015-12" db="EMBL/GenBank/DDBJ databases">
        <title>The genome of Folsomia candida.</title>
        <authorList>
            <person name="Faddeeva A."/>
            <person name="Derks M.F."/>
            <person name="Anvar Y."/>
            <person name="Smit S."/>
            <person name="Van Straalen N."/>
            <person name="Roelofs D."/>
        </authorList>
    </citation>
    <scope>NUCLEOTIDE SEQUENCE [LARGE SCALE GENOMIC DNA]</scope>
    <source>
        <strain evidence="2 3">VU population</strain>
        <tissue evidence="2">Whole body</tissue>
    </source>
</reference>
<keyword evidence="1" id="KW-0472">Membrane</keyword>
<dbReference type="EMBL" id="LNIX01000007">
    <property type="protein sequence ID" value="OXA52130.1"/>
    <property type="molecule type" value="Genomic_DNA"/>
</dbReference>
<dbReference type="Proteomes" id="UP000198287">
    <property type="component" value="Unassembled WGS sequence"/>
</dbReference>
<feature type="transmembrane region" description="Helical" evidence="1">
    <location>
        <begin position="141"/>
        <end position="163"/>
    </location>
</feature>